<dbReference type="PANTHER" id="PTHR31355:SF32">
    <property type="entry name" value="TORTIFOLIA1-LIKE PROTEIN 4"/>
    <property type="match status" value="1"/>
</dbReference>
<dbReference type="PROSITE" id="PS50077">
    <property type="entry name" value="HEAT_REPEAT"/>
    <property type="match status" value="1"/>
</dbReference>
<dbReference type="InterPro" id="IPR011989">
    <property type="entry name" value="ARM-like"/>
</dbReference>
<organism evidence="5 6">
    <name type="scientific">Glycine soja</name>
    <name type="common">Wild soybean</name>
    <dbReference type="NCBI Taxonomy" id="3848"/>
    <lineage>
        <taxon>Eukaryota</taxon>
        <taxon>Viridiplantae</taxon>
        <taxon>Streptophyta</taxon>
        <taxon>Embryophyta</taxon>
        <taxon>Tracheophyta</taxon>
        <taxon>Spermatophyta</taxon>
        <taxon>Magnoliopsida</taxon>
        <taxon>eudicotyledons</taxon>
        <taxon>Gunneridae</taxon>
        <taxon>Pentapetalae</taxon>
        <taxon>rosids</taxon>
        <taxon>fabids</taxon>
        <taxon>Fabales</taxon>
        <taxon>Fabaceae</taxon>
        <taxon>Papilionoideae</taxon>
        <taxon>50 kb inversion clade</taxon>
        <taxon>NPAAA clade</taxon>
        <taxon>indigoferoid/millettioid clade</taxon>
        <taxon>Phaseoleae</taxon>
        <taxon>Glycine</taxon>
        <taxon>Glycine subgen. Soja</taxon>
    </lineage>
</organism>
<dbReference type="InterPro" id="IPR057600">
    <property type="entry name" value="TORTIFOLIA1/SINE1-2_N"/>
</dbReference>
<feature type="coiled-coil region" evidence="2">
    <location>
        <begin position="475"/>
        <end position="524"/>
    </location>
</feature>
<feature type="compositionally biased region" description="Polar residues" evidence="3">
    <location>
        <begin position="319"/>
        <end position="351"/>
    </location>
</feature>
<dbReference type="InterPro" id="IPR033337">
    <property type="entry name" value="TORTIFOLIA1/SINE1-2"/>
</dbReference>
<dbReference type="Proteomes" id="UP000289340">
    <property type="component" value="Chromosome 2"/>
</dbReference>
<protein>
    <submittedName>
        <fullName evidence="5">TORTIFOLIA1-like protein 4</fullName>
    </submittedName>
</protein>
<dbReference type="InterPro" id="IPR016024">
    <property type="entry name" value="ARM-type_fold"/>
</dbReference>
<feature type="region of interest" description="Disordered" evidence="3">
    <location>
        <begin position="1"/>
        <end position="21"/>
    </location>
</feature>
<evidence type="ECO:0000259" key="4">
    <source>
        <dbReference type="Pfam" id="PF24714"/>
    </source>
</evidence>
<keyword evidence="6" id="KW-1185">Reference proteome</keyword>
<evidence type="ECO:0000256" key="1">
    <source>
        <dbReference type="PROSITE-ProRule" id="PRU00103"/>
    </source>
</evidence>
<sequence length="657" mass="71719">MSSRRHSLSGPPPLSGTESTQNLRQRVITCLNKLSDRDTLAGAAAELESIARTLNHDSFSSFLSCIHNTDSSSKAPVRKQCVHLLNVLSRFHGEALWPFISKMLATVLRRLRDSDSAVRSACVDAVASMSSRITGPSFSAAFLRPLMDALAQEQEANAQIGAALCLAAAVEAAPDPDAEALRRSALPRLGKLVKSEACRARAALLVLIGSVVGAGGASSRGAVNWLVPCLVEFLGSKDWTVRKAAAEALAKVASVERDLASQHKVLCLNSLQNRRFDKIKVVRETMNRALETWKEVTEDAPAYVKSECASVGTDDGKSQCVSKSSPDVGSKLSSKTAPANRSPPSVISFMSSMKRESSLKSNEKHLRMGTLNHQGHEKSSNEKRETPFSRSSHSNLSREDDIKRCDVEVSKPPPYQNGVNSRAEIKRVLFSKVSDEKMRRFSSSKSCVVPCIDDDDLDANEVCESPQDVEDFALIREQLLQIENQQSNLLDLLQRFIGSSQSGMNSLESRVHGLEIALDEISQDLAVPGARVSNIDATEDTCCKLPGTDFLSSKFWKKTEGRYSTSRFSLGSIPSTNAVHNATNKDGSREILTANNSRLQHGKGGYFVNPSAEVQSDLKGHHTYKVSKNMVQDAMRRYDGIQPATESLRNQNIRSSV</sequence>
<accession>A0A445LIW7</accession>
<evidence type="ECO:0000256" key="3">
    <source>
        <dbReference type="SAM" id="MobiDB-lite"/>
    </source>
</evidence>
<proteinExistence type="predicted"/>
<dbReference type="GO" id="GO:0005874">
    <property type="term" value="C:microtubule"/>
    <property type="evidence" value="ECO:0007669"/>
    <property type="project" value="InterPro"/>
</dbReference>
<feature type="region of interest" description="Disordered" evidence="3">
    <location>
        <begin position="310"/>
        <end position="403"/>
    </location>
</feature>
<dbReference type="SUPFAM" id="SSF48371">
    <property type="entry name" value="ARM repeat"/>
    <property type="match status" value="1"/>
</dbReference>
<reference evidence="5 6" key="1">
    <citation type="submission" date="2018-09" db="EMBL/GenBank/DDBJ databases">
        <title>A high-quality reference genome of wild soybean provides a powerful tool to mine soybean genomes.</title>
        <authorList>
            <person name="Xie M."/>
            <person name="Chung C.Y.L."/>
            <person name="Li M.-W."/>
            <person name="Wong F.-L."/>
            <person name="Chan T.-F."/>
            <person name="Lam H.-M."/>
        </authorList>
    </citation>
    <scope>NUCLEOTIDE SEQUENCE [LARGE SCALE GENOMIC DNA]</scope>
    <source>
        <strain evidence="6">cv. W05</strain>
        <tissue evidence="5">Hypocotyl of etiolated seedlings</tissue>
    </source>
</reference>
<keyword evidence="2" id="KW-0175">Coiled coil</keyword>
<dbReference type="GO" id="GO:0008017">
    <property type="term" value="F:microtubule binding"/>
    <property type="evidence" value="ECO:0007669"/>
    <property type="project" value="InterPro"/>
</dbReference>
<evidence type="ECO:0000313" key="6">
    <source>
        <dbReference type="Proteomes" id="UP000289340"/>
    </source>
</evidence>
<evidence type="ECO:0000256" key="2">
    <source>
        <dbReference type="SAM" id="Coils"/>
    </source>
</evidence>
<dbReference type="Pfam" id="PF24714">
    <property type="entry name" value="TOR1L1_N"/>
    <property type="match status" value="1"/>
</dbReference>
<dbReference type="EMBL" id="QZWG01000002">
    <property type="protein sequence ID" value="RZC23102.1"/>
    <property type="molecule type" value="Genomic_DNA"/>
</dbReference>
<dbReference type="AlphaFoldDB" id="A0A445LIW7"/>
<evidence type="ECO:0000313" key="5">
    <source>
        <dbReference type="EMBL" id="RZC23102.1"/>
    </source>
</evidence>
<dbReference type="Gene3D" id="1.25.10.10">
    <property type="entry name" value="Leucine-rich Repeat Variant"/>
    <property type="match status" value="1"/>
</dbReference>
<gene>
    <name evidence="5" type="ORF">D0Y65_002786</name>
</gene>
<dbReference type="PANTHER" id="PTHR31355">
    <property type="entry name" value="MICROTUBULE-ASSOCIATED PROTEIN TORTIFOLIA1"/>
    <property type="match status" value="1"/>
</dbReference>
<dbReference type="InterPro" id="IPR021133">
    <property type="entry name" value="HEAT_type_2"/>
</dbReference>
<feature type="compositionally biased region" description="Basic and acidic residues" evidence="3">
    <location>
        <begin position="374"/>
        <end position="387"/>
    </location>
</feature>
<dbReference type="SMR" id="A0A445LIW7"/>
<name>A0A445LIW7_GLYSO</name>
<dbReference type="Gramene" id="XM_028338269.1">
    <property type="protein sequence ID" value="XP_028194070.1"/>
    <property type="gene ID" value="LOC114379583"/>
</dbReference>
<feature type="repeat" description="HEAT" evidence="1">
    <location>
        <begin position="226"/>
        <end position="264"/>
    </location>
</feature>
<dbReference type="FunFam" id="1.25.10.10:FF:000549">
    <property type="entry name" value="ARM repeat superfamily protein"/>
    <property type="match status" value="1"/>
</dbReference>
<comment type="caution">
    <text evidence="5">The sequence shown here is derived from an EMBL/GenBank/DDBJ whole genome shotgun (WGS) entry which is preliminary data.</text>
</comment>
<feature type="domain" description="TORTIFOLIA1/SINE1-2 N-terminal" evidence="4">
    <location>
        <begin position="22"/>
        <end position="295"/>
    </location>
</feature>
<feature type="compositionally biased region" description="Basic and acidic residues" evidence="3">
    <location>
        <begin position="353"/>
        <end position="366"/>
    </location>
</feature>